<reference evidence="1" key="1">
    <citation type="submission" date="2009-11" db="EMBL/GenBank/DDBJ databases">
        <authorList>
            <consortium name="The Broad Institute Genome Sequencing Platform"/>
            <person name="Ward D."/>
            <person name="Feldgarden M."/>
            <person name="Earl A."/>
            <person name="Young S.K."/>
            <person name="Zeng Q."/>
            <person name="Koehrsen M."/>
            <person name="Alvarado L."/>
            <person name="Berlin A."/>
            <person name="Bochicchio J."/>
            <person name="Borenstein D."/>
            <person name="Chapman S.B."/>
            <person name="Chen Z."/>
            <person name="Engels R."/>
            <person name="Freedman E."/>
            <person name="Gellesch M."/>
            <person name="Goldberg J."/>
            <person name="Griggs A."/>
            <person name="Gujja S."/>
            <person name="Heilman E."/>
            <person name="Heiman D."/>
            <person name="Hepburn T."/>
            <person name="Howarth C."/>
            <person name="Jen D."/>
            <person name="Larson L."/>
            <person name="Lewis B."/>
            <person name="Mehta T."/>
            <person name="Park D."/>
            <person name="Pearson M."/>
            <person name="Roberts A."/>
            <person name="Saif S."/>
            <person name="Shea T."/>
            <person name="Shenoy N."/>
            <person name="Sisk P."/>
            <person name="Stolte C."/>
            <person name="Sykes S."/>
            <person name="Thomson T."/>
            <person name="Walk T."/>
            <person name="White J."/>
            <person name="Yandava C."/>
            <person name="Izard J."/>
            <person name="Baranova O.V."/>
            <person name="Blanton J.M."/>
            <person name="Tanner A.C."/>
            <person name="Dewhirst F.E."/>
            <person name="Haas B."/>
            <person name="Nusbaum C."/>
            <person name="Birren B."/>
        </authorList>
    </citation>
    <scope>NUCLEOTIDE SEQUENCE [LARGE SCALE GENOMIC DNA]</scope>
    <source>
        <strain evidence="1">1-1 BBBD Race 1</strain>
    </source>
</reference>
<dbReference type="AlphaFoldDB" id="A0A180GMX4"/>
<dbReference type="EnsemblFungi" id="PTTG_27149-t43_1">
    <property type="protein sequence ID" value="PTTG_27149-t43_1-p1"/>
    <property type="gene ID" value="PTTG_27149"/>
</dbReference>
<reference evidence="2" key="4">
    <citation type="submission" date="2025-05" db="UniProtKB">
        <authorList>
            <consortium name="EnsemblFungi"/>
        </authorList>
    </citation>
    <scope>IDENTIFICATION</scope>
    <source>
        <strain evidence="2">isolate 1-1 / race 1 (BBBD)</strain>
    </source>
</reference>
<reference evidence="2 3" key="3">
    <citation type="journal article" date="2017" name="G3 (Bethesda)">
        <title>Comparative analysis highlights variable genome content of wheat rusts and divergence of the mating loci.</title>
        <authorList>
            <person name="Cuomo C.A."/>
            <person name="Bakkeren G."/>
            <person name="Khalil H.B."/>
            <person name="Panwar V."/>
            <person name="Joly D."/>
            <person name="Linning R."/>
            <person name="Sakthikumar S."/>
            <person name="Song X."/>
            <person name="Adiconis X."/>
            <person name="Fan L."/>
            <person name="Goldberg J.M."/>
            <person name="Levin J.Z."/>
            <person name="Young S."/>
            <person name="Zeng Q."/>
            <person name="Anikster Y."/>
            <person name="Bruce M."/>
            <person name="Wang M."/>
            <person name="Yin C."/>
            <person name="McCallum B."/>
            <person name="Szabo L.J."/>
            <person name="Hulbert S."/>
            <person name="Chen X."/>
            <person name="Fellers J.P."/>
        </authorList>
    </citation>
    <scope>NUCLEOTIDE SEQUENCE</scope>
    <source>
        <strain evidence="2">isolate 1-1 / race 1 (BBBD)</strain>
        <strain evidence="3">Isolate 1-1 / race 1 (BBBD)</strain>
    </source>
</reference>
<evidence type="ECO:0000313" key="3">
    <source>
        <dbReference type="Proteomes" id="UP000005240"/>
    </source>
</evidence>
<organism evidence="1">
    <name type="scientific">Puccinia triticina (isolate 1-1 / race 1 (BBBD))</name>
    <name type="common">Brown leaf rust fungus</name>
    <dbReference type="NCBI Taxonomy" id="630390"/>
    <lineage>
        <taxon>Eukaryota</taxon>
        <taxon>Fungi</taxon>
        <taxon>Dikarya</taxon>
        <taxon>Basidiomycota</taxon>
        <taxon>Pucciniomycotina</taxon>
        <taxon>Pucciniomycetes</taxon>
        <taxon>Pucciniales</taxon>
        <taxon>Pucciniaceae</taxon>
        <taxon>Puccinia</taxon>
    </lineage>
</organism>
<dbReference type="EMBL" id="ADAS02000045">
    <property type="protein sequence ID" value="OAV93931.1"/>
    <property type="molecule type" value="Genomic_DNA"/>
</dbReference>
<name>A0A180GMX4_PUCT1</name>
<evidence type="ECO:0000313" key="1">
    <source>
        <dbReference type="EMBL" id="OAV93931.1"/>
    </source>
</evidence>
<sequence>MVCKSSLGPLEINIQALLWRLFQNQVIIHICGNKENLAKFLDNSNTLGNITWYGSIYGHATYGVSHLFQVKNVSYFSEFTRAAAAAPNKKVGFKLIMVDGKVEK</sequence>
<dbReference type="Proteomes" id="UP000005240">
    <property type="component" value="Unassembled WGS sequence"/>
</dbReference>
<dbReference type="VEuPathDB" id="FungiDB:PTTG_27149"/>
<accession>A0A180GMX4</accession>
<evidence type="ECO:0000313" key="2">
    <source>
        <dbReference type="EnsemblFungi" id="PTTG_27149-t43_1-p1"/>
    </source>
</evidence>
<protein>
    <submittedName>
        <fullName evidence="1 2">Uncharacterized protein</fullName>
    </submittedName>
</protein>
<keyword evidence="3" id="KW-1185">Reference proteome</keyword>
<gene>
    <name evidence="1" type="ORF">PTTG_27149</name>
</gene>
<reference evidence="1" key="2">
    <citation type="submission" date="2016-05" db="EMBL/GenBank/DDBJ databases">
        <title>Comparative analysis highlights variable genome content of wheat rusts and divergence of the mating loci.</title>
        <authorList>
            <person name="Cuomo C.A."/>
            <person name="Bakkeren G."/>
            <person name="Szabo L."/>
            <person name="Khalil H."/>
            <person name="Joly D."/>
            <person name="Goldberg J."/>
            <person name="Young S."/>
            <person name="Zeng Q."/>
            <person name="Fellers J."/>
        </authorList>
    </citation>
    <scope>NUCLEOTIDE SEQUENCE [LARGE SCALE GENOMIC DNA]</scope>
    <source>
        <strain evidence="1">1-1 BBBD Race 1</strain>
    </source>
</reference>
<proteinExistence type="predicted"/>